<evidence type="ECO:0000313" key="2">
    <source>
        <dbReference type="Proteomes" id="UP000749559"/>
    </source>
</evidence>
<dbReference type="EMBL" id="CAIIXF020000004">
    <property type="protein sequence ID" value="CAH1781413.1"/>
    <property type="molecule type" value="Genomic_DNA"/>
</dbReference>
<comment type="caution">
    <text evidence="1">The sequence shown here is derived from an EMBL/GenBank/DDBJ whole genome shotgun (WGS) entry which is preliminary data.</text>
</comment>
<dbReference type="Proteomes" id="UP000749559">
    <property type="component" value="Unassembled WGS sequence"/>
</dbReference>
<evidence type="ECO:0000313" key="1">
    <source>
        <dbReference type="EMBL" id="CAH1781413.1"/>
    </source>
</evidence>
<dbReference type="AlphaFoldDB" id="A0A8J1Y2H5"/>
<proteinExistence type="predicted"/>
<feature type="non-terminal residue" evidence="1">
    <location>
        <position position="1"/>
    </location>
</feature>
<protein>
    <submittedName>
        <fullName evidence="1">Uncharacterized protein</fullName>
    </submittedName>
</protein>
<gene>
    <name evidence="1" type="ORF">OFUS_LOCUS7993</name>
</gene>
<keyword evidence="2" id="KW-1185">Reference proteome</keyword>
<name>A0A8J1Y2H5_OWEFU</name>
<accession>A0A8J1Y2H5</accession>
<sequence length="499" mass="56049">GLVGYESGEMIYASFNDALKQFRVNEQKGQVQFREILKKEAGSSKRKVDTIDSLVTRDLFPDKVENVQELGRKIYSPLLTYTGNDETLRTRMENAIEDSKARSGGIAPLWAAYNSIDKDKAIVLCDRKFPTRDAGKLLWVALKMDITLIQRGGKLVEPDASLVERMKALKSSAILSNISCHRRENITYSKCPSISGKTHIKPYLAWLASRTMNLSDDEKMNMTKSNDPAGLMKCISLLKGRQSNVGNKGKQKDALLSKLRSKMEAGQALSANKFQKQAWHCLISEDDTPKRENMMSALAHSYGVVKPMMKVSYQAPIAAQRMAVIDDWKMEVRCFVEHGQYLLTRAREIPLIHLFDASSEDLGVLEYLTNETFRTRGEIPNQKWANPTWDTLILPKKMAPPAKGPATESSAGQIVIINPVIGIKRKCSDRVDKASFVGVGINPDYQEVMEGLALLHQEVGLYEHMEMTTIYGIDGNELETTADLTEKTRGRHFFSKKDF</sequence>
<reference evidence="1" key="1">
    <citation type="submission" date="2022-03" db="EMBL/GenBank/DDBJ databases">
        <authorList>
            <person name="Martin C."/>
        </authorList>
    </citation>
    <scope>NUCLEOTIDE SEQUENCE</scope>
</reference>
<organism evidence="1 2">
    <name type="scientific">Owenia fusiformis</name>
    <name type="common">Polychaete worm</name>
    <dbReference type="NCBI Taxonomy" id="6347"/>
    <lineage>
        <taxon>Eukaryota</taxon>
        <taxon>Metazoa</taxon>
        <taxon>Spiralia</taxon>
        <taxon>Lophotrochozoa</taxon>
        <taxon>Annelida</taxon>
        <taxon>Polychaeta</taxon>
        <taxon>Sedentaria</taxon>
        <taxon>Canalipalpata</taxon>
        <taxon>Sabellida</taxon>
        <taxon>Oweniida</taxon>
        <taxon>Oweniidae</taxon>
        <taxon>Owenia</taxon>
    </lineage>
</organism>